<evidence type="ECO:0000313" key="5">
    <source>
        <dbReference type="Proteomes" id="UP000694228"/>
    </source>
</evidence>
<dbReference type="InterPro" id="IPR006261">
    <property type="entry name" value="dGTPase"/>
</dbReference>
<dbReference type="Pfam" id="PF13286">
    <property type="entry name" value="HD_assoc"/>
    <property type="match status" value="1"/>
</dbReference>
<sequence length="479" mass="55706">MKNNQTQKRLHPLAAKDGDPYNRRIHVEPKKEPESLRMQEPRNSFHRDRDRILYSRSFRRMMHKTQVSFTGEMNEHLRTRLTHTLEVAQIARSLARAVGVHEDLTEAIALGHDVGHTPFGHIGERTLSGFLSGEDAHIWVKSKLDPIGQINIGFKHNYQSVRLLSEREKGYFSFSGLNLTIPVLEGILKHSKLKYRESKYNVEYEGISDNEDFYMQNSFASTIEGQLVSLADEIAQVSHDVEDAIEANFASKDIILQQIEDQIKNGKLSKLLSDYPQIENLIDKNSHKLKPQYCKEFVSILIGNIVLHSIERIQQKMEDYYKIRNQNTIYQDKTTFYPIDMDICSENAILKSNPIYLFLKDIQERYIVNDYSVISENEKGRFVIRQLLKAYLSNPLQLPDSVLLYYSVNCKIESIGKLLLKQKSLEMNIRYISDINDEKMRKLVVYDPLFLRTICDYISSMTDLFAISEYQRLYGMKIS</sequence>
<evidence type="ECO:0000313" key="4">
    <source>
        <dbReference type="EMBL" id="QXO96039.1"/>
    </source>
</evidence>
<evidence type="ECO:0000259" key="3">
    <source>
        <dbReference type="PROSITE" id="PS51831"/>
    </source>
</evidence>
<evidence type="ECO:0000256" key="2">
    <source>
        <dbReference type="SAM" id="MobiDB-lite"/>
    </source>
</evidence>
<protein>
    <submittedName>
        <fullName evidence="4">DNTP triphosphohydrolase</fullName>
    </submittedName>
</protein>
<dbReference type="InterPro" id="IPR006674">
    <property type="entry name" value="HD_domain"/>
</dbReference>
<accession>A0A8F5ZGQ5</accession>
<dbReference type="Pfam" id="PF01966">
    <property type="entry name" value="HD"/>
    <property type="match status" value="1"/>
</dbReference>
<gene>
    <name evidence="4" type="primary">dgt</name>
    <name evidence="4" type="ORF">KSK55_06630</name>
</gene>
<reference evidence="4 5" key="1">
    <citation type="submission" date="2021-06" db="EMBL/GenBank/DDBJ databases">
        <title>Complete genome sequence of the secondary alcohol utilizing methanogen Methanospirillum hungatei strain GP1.</title>
        <authorList>
            <person name="Day L.A."/>
            <person name="Costa K.C."/>
        </authorList>
    </citation>
    <scope>NUCLEOTIDE SEQUENCE [LARGE SCALE GENOMIC DNA]</scope>
    <source>
        <strain evidence="4 5">GP1</strain>
    </source>
</reference>
<dbReference type="PANTHER" id="PTHR35795:SF1">
    <property type="entry name" value="BIS(5'-NUCLEOSYL)-TETRAPHOSPHATASE, SYMMETRICAL"/>
    <property type="match status" value="1"/>
</dbReference>
<dbReference type="SMART" id="SM00471">
    <property type="entry name" value="HDc"/>
    <property type="match status" value="1"/>
</dbReference>
<dbReference type="PANTHER" id="PTHR35795">
    <property type="entry name" value="SLR1885 PROTEIN"/>
    <property type="match status" value="1"/>
</dbReference>
<dbReference type="InterPro" id="IPR051094">
    <property type="entry name" value="Diverse_Catalytic_Enzymes"/>
</dbReference>
<name>A0A8F5ZGQ5_METHU</name>
<dbReference type="CDD" id="cd00077">
    <property type="entry name" value="HDc"/>
    <property type="match status" value="1"/>
</dbReference>
<proteinExistence type="predicted"/>
<dbReference type="InterPro" id="IPR003607">
    <property type="entry name" value="HD/PDEase_dom"/>
</dbReference>
<feature type="domain" description="HD" evidence="3">
    <location>
        <begin position="80"/>
        <end position="237"/>
    </location>
</feature>
<dbReference type="NCBIfam" id="TIGR01353">
    <property type="entry name" value="dGTP_triPase"/>
    <property type="match status" value="1"/>
</dbReference>
<keyword evidence="1" id="KW-0378">Hydrolase</keyword>
<dbReference type="InterPro" id="IPR026875">
    <property type="entry name" value="PHydrolase_assoc_dom"/>
</dbReference>
<dbReference type="EMBL" id="CP077107">
    <property type="protein sequence ID" value="QXO96039.1"/>
    <property type="molecule type" value="Genomic_DNA"/>
</dbReference>
<feature type="compositionally biased region" description="Basic and acidic residues" evidence="2">
    <location>
        <begin position="14"/>
        <end position="43"/>
    </location>
</feature>
<dbReference type="PROSITE" id="PS51831">
    <property type="entry name" value="HD"/>
    <property type="match status" value="1"/>
</dbReference>
<organism evidence="4 5">
    <name type="scientific">Methanospirillum hungatei</name>
    <dbReference type="NCBI Taxonomy" id="2203"/>
    <lineage>
        <taxon>Archaea</taxon>
        <taxon>Methanobacteriati</taxon>
        <taxon>Methanobacteriota</taxon>
        <taxon>Stenosarchaea group</taxon>
        <taxon>Methanomicrobia</taxon>
        <taxon>Methanomicrobiales</taxon>
        <taxon>Methanospirillaceae</taxon>
        <taxon>Methanospirillum</taxon>
    </lineage>
</organism>
<dbReference type="AlphaFoldDB" id="A0A8F5ZGQ5"/>
<dbReference type="OrthoDB" id="142597at2157"/>
<dbReference type="GO" id="GO:0016793">
    <property type="term" value="F:triphosphoric monoester hydrolase activity"/>
    <property type="evidence" value="ECO:0007669"/>
    <property type="project" value="InterPro"/>
</dbReference>
<evidence type="ECO:0000256" key="1">
    <source>
        <dbReference type="ARBA" id="ARBA00022801"/>
    </source>
</evidence>
<dbReference type="Proteomes" id="UP000694228">
    <property type="component" value="Chromosome"/>
</dbReference>
<feature type="region of interest" description="Disordered" evidence="2">
    <location>
        <begin position="1"/>
        <end position="43"/>
    </location>
</feature>